<dbReference type="PANTHER" id="PTHR43193:SF2">
    <property type="entry name" value="POLYFERREDOXIN PROTEIN FWDF"/>
    <property type="match status" value="1"/>
</dbReference>
<evidence type="ECO:0000256" key="2">
    <source>
        <dbReference type="ARBA" id="ARBA00023004"/>
    </source>
</evidence>
<accession>G8QVU4</accession>
<dbReference type="OrthoDB" id="430408at2"/>
<keyword evidence="2" id="KW-0408">Iron</keyword>
<dbReference type="SUPFAM" id="SSF54862">
    <property type="entry name" value="4Fe-4S ferredoxins"/>
    <property type="match status" value="1"/>
</dbReference>
<dbReference type="HOGENOM" id="CLU_037958_1_0_12"/>
<dbReference type="Gene3D" id="3.30.70.20">
    <property type="match status" value="1"/>
</dbReference>
<evidence type="ECO:0000313" key="6">
    <source>
        <dbReference type="Proteomes" id="UP000005632"/>
    </source>
</evidence>
<dbReference type="InterPro" id="IPR007525">
    <property type="entry name" value="FrhB_FdhB_C"/>
</dbReference>
<organism evidence="5 6">
    <name type="scientific">Sphaerochaeta pleomorpha (strain ATCC BAA-1885 / DSM 22778 / Grapes)</name>
    <dbReference type="NCBI Taxonomy" id="158190"/>
    <lineage>
        <taxon>Bacteria</taxon>
        <taxon>Pseudomonadati</taxon>
        <taxon>Spirochaetota</taxon>
        <taxon>Spirochaetia</taxon>
        <taxon>Spirochaetales</taxon>
        <taxon>Sphaerochaetaceae</taxon>
        <taxon>Sphaerochaeta</taxon>
    </lineage>
</organism>
<dbReference type="Pfam" id="PF12838">
    <property type="entry name" value="Fer4_7"/>
    <property type="match status" value="1"/>
</dbReference>
<feature type="domain" description="4Fe-4S ferredoxin-type" evidence="4">
    <location>
        <begin position="7"/>
        <end position="37"/>
    </location>
</feature>
<keyword evidence="1" id="KW-0479">Metal-binding</keyword>
<feature type="domain" description="4Fe-4S ferredoxin-type" evidence="4">
    <location>
        <begin position="42"/>
        <end position="72"/>
    </location>
</feature>
<reference evidence="5 6" key="1">
    <citation type="submission" date="2011-11" db="EMBL/GenBank/DDBJ databases">
        <title>Complete sequence of Spirochaeta sp. grapes.</title>
        <authorList>
            <consortium name="US DOE Joint Genome Institute"/>
            <person name="Lucas S."/>
            <person name="Han J."/>
            <person name="Lapidus A."/>
            <person name="Cheng J.-F."/>
            <person name="Goodwin L."/>
            <person name="Pitluck S."/>
            <person name="Peters L."/>
            <person name="Ovchinnikova G."/>
            <person name="Munk A.C."/>
            <person name="Detter J.C."/>
            <person name="Han C."/>
            <person name="Tapia R."/>
            <person name="Land M."/>
            <person name="Hauser L."/>
            <person name="Kyrpides N."/>
            <person name="Ivanova N."/>
            <person name="Pagani I."/>
            <person name="Ritalahtilisa K."/>
            <person name="Loeffler F."/>
            <person name="Woyke T."/>
        </authorList>
    </citation>
    <scope>NUCLEOTIDE SEQUENCE [LARGE SCALE GENOMIC DNA]</scope>
    <source>
        <strain evidence="6">ATCC BAA-1885 / DSM 22778 / Grapes</strain>
    </source>
</reference>
<evidence type="ECO:0000259" key="4">
    <source>
        <dbReference type="PROSITE" id="PS51379"/>
    </source>
</evidence>
<protein>
    <submittedName>
        <fullName evidence="5">Coenzyme F420-reducing hydrogenase, beta subunit</fullName>
    </submittedName>
</protein>
<gene>
    <name evidence="5" type="ordered locus">SpiGrapes_2710</name>
</gene>
<dbReference type="PROSITE" id="PS51379">
    <property type="entry name" value="4FE4S_FER_2"/>
    <property type="match status" value="2"/>
</dbReference>
<keyword evidence="6" id="KW-1185">Reference proteome</keyword>
<evidence type="ECO:0000256" key="3">
    <source>
        <dbReference type="ARBA" id="ARBA00023014"/>
    </source>
</evidence>
<name>G8QVU4_SPHPG</name>
<dbReference type="Pfam" id="PF04432">
    <property type="entry name" value="FrhB_FdhB_C"/>
    <property type="match status" value="1"/>
</dbReference>
<dbReference type="AlphaFoldDB" id="G8QVU4"/>
<dbReference type="InterPro" id="IPR052977">
    <property type="entry name" value="Polyferredoxin-like_ET"/>
</dbReference>
<dbReference type="GO" id="GO:0046872">
    <property type="term" value="F:metal ion binding"/>
    <property type="evidence" value="ECO:0007669"/>
    <property type="project" value="UniProtKB-KW"/>
</dbReference>
<dbReference type="eggNOG" id="COG1035">
    <property type="taxonomic scope" value="Bacteria"/>
</dbReference>
<evidence type="ECO:0000256" key="1">
    <source>
        <dbReference type="ARBA" id="ARBA00022723"/>
    </source>
</evidence>
<dbReference type="InterPro" id="IPR017900">
    <property type="entry name" value="4Fe4S_Fe_S_CS"/>
</dbReference>
<keyword evidence="3" id="KW-0411">Iron-sulfur</keyword>
<dbReference type="EMBL" id="CP003155">
    <property type="protein sequence ID" value="AEV30468.1"/>
    <property type="molecule type" value="Genomic_DNA"/>
</dbReference>
<proteinExistence type="predicted"/>
<dbReference type="PROSITE" id="PS00198">
    <property type="entry name" value="4FE4S_FER_1"/>
    <property type="match status" value="2"/>
</dbReference>
<dbReference type="PANTHER" id="PTHR43193">
    <property type="match status" value="1"/>
</dbReference>
<dbReference type="eggNOG" id="COG1143">
    <property type="taxonomic scope" value="Bacteria"/>
</dbReference>
<dbReference type="GO" id="GO:0051536">
    <property type="term" value="F:iron-sulfur cluster binding"/>
    <property type="evidence" value="ECO:0007669"/>
    <property type="project" value="UniProtKB-KW"/>
</dbReference>
<dbReference type="STRING" id="158190.SpiGrapes_2710"/>
<evidence type="ECO:0000313" key="5">
    <source>
        <dbReference type="EMBL" id="AEV30468.1"/>
    </source>
</evidence>
<dbReference type="Proteomes" id="UP000005632">
    <property type="component" value="Chromosome"/>
</dbReference>
<dbReference type="KEGG" id="sgp:SpiGrapes_2710"/>
<dbReference type="InterPro" id="IPR017896">
    <property type="entry name" value="4Fe4S_Fe-S-bd"/>
</dbReference>
<sequence>MFYTFYMAIQITEEKNCTGCTACQAVCPVSCIAMQEDAKGFLYPSVDYDLCIECGLCERTCPLLKPISQENKVLSVYAAKAKDKEILRKSSSGGMFIPLSDAMLKEGGVVYGAAFNPLMEVSHCRCTTFTERDRCVGSKYVQSNLVGVLDQVKKDLNEKRPVLFTGTPCQVAGLLSFLAQTNTDTSLLVCCDVFCFGVPSPKVWKDYLKQVEREKGEPVKEAFFRDKTYGWADFSLRLETEHTASVEKNNENAYMQLFLQRLINRPSCFDCHFSNLDRKGDLSIGDYWGIEHSMPDFFESNGVSVTLVNSQKGKAWMEKIKDTLSLRESNLNDCMQPVLSGPTAQPIGYESFWKQYARSGFGEERT</sequence>